<dbReference type="PIRSF" id="PIRSF002401">
    <property type="entry name" value="GTP_bd_Obg/CgtA"/>
    <property type="match status" value="1"/>
</dbReference>
<feature type="binding site" evidence="7">
    <location>
        <begin position="274"/>
        <end position="277"/>
    </location>
    <ligand>
        <name>GTP</name>
        <dbReference type="ChEBI" id="CHEBI:37565"/>
    </ligand>
</feature>
<dbReference type="PRINTS" id="PR00326">
    <property type="entry name" value="GTP1OBG"/>
</dbReference>
<organism evidence="10 11">
    <name type="scientific">Candidatus Kaiserbacteria bacterium RIFCSPHIGHO2_02_FULL_54_22</name>
    <dbReference type="NCBI Taxonomy" id="1798495"/>
    <lineage>
        <taxon>Bacteria</taxon>
        <taxon>Candidatus Kaiseribacteriota</taxon>
    </lineage>
</organism>
<dbReference type="InterPro" id="IPR027417">
    <property type="entry name" value="P-loop_NTPase"/>
</dbReference>
<comment type="function">
    <text evidence="7">An essential GTPase which binds GTP, GDP and possibly (p)ppGpp with moderate affinity, with high nucleotide exchange rates and a fairly low GTP hydrolysis rate. Plays a role in control of the cell cycle, stress response, ribosome biogenesis and in those bacteria that undergo differentiation, in morphogenesis control.</text>
</comment>
<dbReference type="InterPro" id="IPR031167">
    <property type="entry name" value="G_OBG"/>
</dbReference>
<keyword evidence="6 7" id="KW-0342">GTP-binding</keyword>
<keyword evidence="4 7" id="KW-0378">Hydrolase</keyword>
<feature type="binding site" evidence="7">
    <location>
        <begin position="207"/>
        <end position="210"/>
    </location>
    <ligand>
        <name>GTP</name>
        <dbReference type="ChEBI" id="CHEBI:37565"/>
    </ligand>
</feature>
<dbReference type="GO" id="GO:0000287">
    <property type="term" value="F:magnesium ion binding"/>
    <property type="evidence" value="ECO:0007669"/>
    <property type="project" value="InterPro"/>
</dbReference>
<dbReference type="CDD" id="cd01898">
    <property type="entry name" value="Obg"/>
    <property type="match status" value="1"/>
</dbReference>
<evidence type="ECO:0000313" key="11">
    <source>
        <dbReference type="Proteomes" id="UP000178532"/>
    </source>
</evidence>
<dbReference type="PANTHER" id="PTHR11702">
    <property type="entry name" value="DEVELOPMENTALLY REGULATED GTP-BINDING PROTEIN-RELATED"/>
    <property type="match status" value="1"/>
</dbReference>
<feature type="domain" description="Obg" evidence="9">
    <location>
        <begin position="1"/>
        <end position="158"/>
    </location>
</feature>
<comment type="similarity">
    <text evidence="1 7">Belongs to the TRAFAC class OBG-HflX-like GTPase superfamily. OBG GTPase family.</text>
</comment>
<dbReference type="PROSITE" id="PS51710">
    <property type="entry name" value="G_OBG"/>
    <property type="match status" value="1"/>
</dbReference>
<feature type="binding site" evidence="7">
    <location>
        <position position="172"/>
    </location>
    <ligand>
        <name>Mg(2+)</name>
        <dbReference type="ChEBI" id="CHEBI:18420"/>
    </ligand>
</feature>
<dbReference type="GO" id="GO:0005737">
    <property type="term" value="C:cytoplasm"/>
    <property type="evidence" value="ECO:0007669"/>
    <property type="project" value="UniProtKB-SubCell"/>
</dbReference>
<evidence type="ECO:0000259" key="9">
    <source>
        <dbReference type="PROSITE" id="PS51883"/>
    </source>
</evidence>
<dbReference type="InterPro" id="IPR045086">
    <property type="entry name" value="OBG_GTPase"/>
</dbReference>
<dbReference type="Gene3D" id="3.40.50.300">
    <property type="entry name" value="P-loop containing nucleotide triphosphate hydrolases"/>
    <property type="match status" value="1"/>
</dbReference>
<evidence type="ECO:0000256" key="2">
    <source>
        <dbReference type="ARBA" id="ARBA00022490"/>
    </source>
</evidence>
<dbReference type="GO" id="GO:0005525">
    <property type="term" value="F:GTP binding"/>
    <property type="evidence" value="ECO:0007669"/>
    <property type="project" value="UniProtKB-UniRule"/>
</dbReference>
<dbReference type="STRING" id="1798495.A3C19_01890"/>
<keyword evidence="2 7" id="KW-0963">Cytoplasm</keyword>
<evidence type="ECO:0000256" key="6">
    <source>
        <dbReference type="ARBA" id="ARBA00023134"/>
    </source>
</evidence>
<dbReference type="NCBIfam" id="NF008956">
    <property type="entry name" value="PRK12299.1"/>
    <property type="match status" value="1"/>
</dbReference>
<dbReference type="PROSITE" id="PS51883">
    <property type="entry name" value="OBG"/>
    <property type="match status" value="1"/>
</dbReference>
<feature type="binding site" evidence="7">
    <location>
        <begin position="165"/>
        <end position="172"/>
    </location>
    <ligand>
        <name>GTP</name>
        <dbReference type="ChEBI" id="CHEBI:37565"/>
    </ligand>
</feature>
<comment type="subcellular location">
    <subcellularLocation>
        <location evidence="7">Cytoplasm</location>
    </subcellularLocation>
</comment>
<evidence type="ECO:0000256" key="7">
    <source>
        <dbReference type="HAMAP-Rule" id="MF_01454"/>
    </source>
</evidence>
<dbReference type="PANTHER" id="PTHR11702:SF31">
    <property type="entry name" value="MITOCHONDRIAL RIBOSOME-ASSOCIATED GTPASE 2"/>
    <property type="match status" value="1"/>
</dbReference>
<evidence type="ECO:0000259" key="8">
    <source>
        <dbReference type="PROSITE" id="PS51710"/>
    </source>
</evidence>
<dbReference type="EMBL" id="MFLI01000020">
    <property type="protein sequence ID" value="OGG61486.1"/>
    <property type="molecule type" value="Genomic_DNA"/>
</dbReference>
<reference evidence="10 11" key="1">
    <citation type="journal article" date="2016" name="Nat. Commun.">
        <title>Thousands of microbial genomes shed light on interconnected biogeochemical processes in an aquifer system.</title>
        <authorList>
            <person name="Anantharaman K."/>
            <person name="Brown C.T."/>
            <person name="Hug L.A."/>
            <person name="Sharon I."/>
            <person name="Castelle C.J."/>
            <person name="Probst A.J."/>
            <person name="Thomas B.C."/>
            <person name="Singh A."/>
            <person name="Wilkins M.J."/>
            <person name="Karaoz U."/>
            <person name="Brodie E.L."/>
            <person name="Williams K.H."/>
            <person name="Hubbard S.S."/>
            <person name="Banfield J.F."/>
        </authorList>
    </citation>
    <scope>NUCLEOTIDE SEQUENCE [LARGE SCALE GENOMIC DNA]</scope>
</reference>
<dbReference type="InterPro" id="IPR006074">
    <property type="entry name" value="GTP1-OBG_CS"/>
</dbReference>
<dbReference type="SUPFAM" id="SSF52540">
    <property type="entry name" value="P-loop containing nucleoside triphosphate hydrolases"/>
    <property type="match status" value="1"/>
</dbReference>
<comment type="caution">
    <text evidence="7">Lacks conserved residue(s) required for the propagation of feature annotation.</text>
</comment>
<feature type="binding site" evidence="7">
    <location>
        <position position="192"/>
    </location>
    <ligand>
        <name>Mg(2+)</name>
        <dbReference type="ChEBI" id="CHEBI:18420"/>
    </ligand>
</feature>
<evidence type="ECO:0000256" key="3">
    <source>
        <dbReference type="ARBA" id="ARBA00022741"/>
    </source>
</evidence>
<dbReference type="GO" id="GO:0003924">
    <property type="term" value="F:GTPase activity"/>
    <property type="evidence" value="ECO:0007669"/>
    <property type="project" value="UniProtKB-UniRule"/>
</dbReference>
<feature type="binding site" evidence="7">
    <location>
        <begin position="313"/>
        <end position="315"/>
    </location>
    <ligand>
        <name>GTP</name>
        <dbReference type="ChEBI" id="CHEBI:37565"/>
    </ligand>
</feature>
<name>A0A1F6DJC1_9BACT</name>
<evidence type="ECO:0000256" key="4">
    <source>
        <dbReference type="ARBA" id="ARBA00022801"/>
    </source>
</evidence>
<dbReference type="SUPFAM" id="SSF82051">
    <property type="entry name" value="Obg GTP-binding protein N-terminal domain"/>
    <property type="match status" value="1"/>
</dbReference>
<protein>
    <recommendedName>
        <fullName evidence="7">GTPase Obg</fullName>
        <ecNumber evidence="7">3.6.5.-</ecNumber>
    </recommendedName>
    <alternativeName>
        <fullName evidence="7">GTP-binding protein Obg</fullName>
    </alternativeName>
</protein>
<comment type="caution">
    <text evidence="10">The sequence shown here is derived from an EMBL/GenBank/DDBJ whole genome shotgun (WGS) entry which is preliminary data.</text>
</comment>
<evidence type="ECO:0000256" key="5">
    <source>
        <dbReference type="ARBA" id="ARBA00022842"/>
    </source>
</evidence>
<dbReference type="Proteomes" id="UP000178532">
    <property type="component" value="Unassembled WGS sequence"/>
</dbReference>
<dbReference type="InterPro" id="IPR006073">
    <property type="entry name" value="GTP-bd"/>
</dbReference>
<dbReference type="Gene3D" id="2.70.210.12">
    <property type="entry name" value="GTP1/OBG domain"/>
    <property type="match status" value="1"/>
</dbReference>
<proteinExistence type="inferred from homology"/>
<evidence type="ECO:0000256" key="1">
    <source>
        <dbReference type="ARBA" id="ARBA00007699"/>
    </source>
</evidence>
<dbReference type="InterPro" id="IPR014100">
    <property type="entry name" value="GTP-bd_Obg/CgtA"/>
</dbReference>
<feature type="domain" description="OBG-type G" evidence="8">
    <location>
        <begin position="159"/>
        <end position="332"/>
    </location>
</feature>
<dbReference type="Pfam" id="PF01018">
    <property type="entry name" value="GTP1_OBG"/>
    <property type="match status" value="1"/>
</dbReference>
<dbReference type="InterPro" id="IPR006169">
    <property type="entry name" value="GTP1_OBG_dom"/>
</dbReference>
<keyword evidence="5 7" id="KW-0460">Magnesium</keyword>
<sequence>MAFVDEARIYAESGKGGDGVIRWLRTKESARGGPSGGDGGRGGDAVLLGVRDIAALAHYRYEKKFHAEDGEAGKSELKHGKNGEDMLLKVPVGTVARIVQTGEEYEITKEGERVVLFRGGRGGLGNARFKSSTKQNPFERTLGKPGKGGDIQLTLKLIADAGLIGLPNVGKSSLLNALTRAKSKVGDYPFTTLGPNLGDFYGHILADIPGLIEGASSGRGLGIKFLKHVERTGVLLHLVSADQDDPLVAYKEVRREIESFGHGLVLKREIVVLSKTDLVSPEVCKAKAQLLEQETGPLRRSPSEASREVLLVSMNDPAILKKFADQLSKILKHEARSTKSETNKK</sequence>
<evidence type="ECO:0000313" key="10">
    <source>
        <dbReference type="EMBL" id="OGG61486.1"/>
    </source>
</evidence>
<keyword evidence="3 7" id="KW-0547">Nucleotide-binding</keyword>
<comment type="subunit">
    <text evidence="7">Monomer.</text>
</comment>
<dbReference type="FunFam" id="2.70.210.12:FF:000001">
    <property type="entry name" value="GTPase Obg"/>
    <property type="match status" value="1"/>
</dbReference>
<dbReference type="EC" id="3.6.5.-" evidence="7"/>
<dbReference type="InterPro" id="IPR036726">
    <property type="entry name" value="GTP1_OBG_dom_sf"/>
</dbReference>
<dbReference type="PROSITE" id="PS00905">
    <property type="entry name" value="GTP1_OBG"/>
    <property type="match status" value="1"/>
</dbReference>
<dbReference type="GO" id="GO:0042254">
    <property type="term" value="P:ribosome biogenesis"/>
    <property type="evidence" value="ECO:0007669"/>
    <property type="project" value="UniProtKB-UniRule"/>
</dbReference>
<keyword evidence="7" id="KW-0479">Metal-binding</keyword>
<dbReference type="HAMAP" id="MF_01454">
    <property type="entry name" value="GTPase_Obg"/>
    <property type="match status" value="1"/>
</dbReference>
<dbReference type="Pfam" id="PF01926">
    <property type="entry name" value="MMR_HSR1"/>
    <property type="match status" value="1"/>
</dbReference>
<comment type="cofactor">
    <cofactor evidence="7">
        <name>Mg(2+)</name>
        <dbReference type="ChEBI" id="CHEBI:18420"/>
    </cofactor>
</comment>
<gene>
    <name evidence="7" type="primary">obg</name>
    <name evidence="10" type="ORF">A3C19_01890</name>
</gene>
<dbReference type="NCBIfam" id="TIGR02729">
    <property type="entry name" value="Obg_CgtA"/>
    <property type="match status" value="1"/>
</dbReference>
<dbReference type="AlphaFoldDB" id="A0A1F6DJC1"/>
<accession>A0A1F6DJC1</accession>